<keyword evidence="1" id="KW-0812">Transmembrane</keyword>
<evidence type="ECO:0000313" key="3">
    <source>
        <dbReference type="Proteomes" id="UP001300692"/>
    </source>
</evidence>
<protein>
    <recommendedName>
        <fullName evidence="4">PH domain-containing protein</fullName>
    </recommendedName>
</protein>
<comment type="caution">
    <text evidence="2">The sequence shown here is derived from an EMBL/GenBank/DDBJ whole genome shotgun (WGS) entry which is preliminary data.</text>
</comment>
<organism evidence="2 3">
    <name type="scientific">Reichenbachiella ulvae</name>
    <dbReference type="NCBI Taxonomy" id="2980104"/>
    <lineage>
        <taxon>Bacteria</taxon>
        <taxon>Pseudomonadati</taxon>
        <taxon>Bacteroidota</taxon>
        <taxon>Cytophagia</taxon>
        <taxon>Cytophagales</taxon>
        <taxon>Reichenbachiellaceae</taxon>
        <taxon>Reichenbachiella</taxon>
    </lineage>
</organism>
<keyword evidence="1" id="KW-1133">Transmembrane helix</keyword>
<dbReference type="EMBL" id="JAOYOD010000001">
    <property type="protein sequence ID" value="MCV9386858.1"/>
    <property type="molecule type" value="Genomic_DNA"/>
</dbReference>
<dbReference type="RefSeq" id="WP_264137691.1">
    <property type="nucleotide sequence ID" value="NZ_JAOYOD010000001.1"/>
</dbReference>
<reference evidence="2 3" key="1">
    <citation type="submission" date="2022-10" db="EMBL/GenBank/DDBJ databases">
        <title>Comparative genomics and taxonomic characterization of three novel marine species of genus Reichenbachiella exhibiting antioxidant and polysaccharide degradation activities.</title>
        <authorList>
            <person name="Muhammad N."/>
            <person name="Lee Y.-J."/>
            <person name="Ko J."/>
            <person name="Kim S.-G."/>
        </authorList>
    </citation>
    <scope>NUCLEOTIDE SEQUENCE [LARGE SCALE GENOMIC DNA]</scope>
    <source>
        <strain evidence="2 3">ABR2-5</strain>
    </source>
</reference>
<evidence type="ECO:0000256" key="1">
    <source>
        <dbReference type="SAM" id="Phobius"/>
    </source>
</evidence>
<gene>
    <name evidence="2" type="ORF">N7U62_09305</name>
</gene>
<evidence type="ECO:0008006" key="4">
    <source>
        <dbReference type="Google" id="ProtNLM"/>
    </source>
</evidence>
<evidence type="ECO:0000313" key="2">
    <source>
        <dbReference type="EMBL" id="MCV9386858.1"/>
    </source>
</evidence>
<feature type="transmembrane region" description="Helical" evidence="1">
    <location>
        <begin position="12"/>
        <end position="31"/>
    </location>
</feature>
<keyword evidence="1" id="KW-0472">Membrane</keyword>
<name>A0ABT3CTH7_9BACT</name>
<accession>A0ABT3CTH7</accession>
<feature type="transmembrane region" description="Helical" evidence="1">
    <location>
        <begin position="51"/>
        <end position="70"/>
    </location>
</feature>
<proteinExistence type="predicted"/>
<sequence>MKTHKASYYFHRILPLAIGVFLLRMVILSIISPDEITTIVNGEEVETTFLTALPALVIGLPMLFFGIWLFGNYFRVYMDEEVIQVLGKNKQKYNWSDIESIEPVNWLWKGTIFKLKPKNQKRLYFFSDKPNMKFNNQFTPTFETQMNLLISKKKRDLSI</sequence>
<keyword evidence="3" id="KW-1185">Reference proteome</keyword>
<dbReference type="Proteomes" id="UP001300692">
    <property type="component" value="Unassembled WGS sequence"/>
</dbReference>